<evidence type="ECO:0000313" key="1">
    <source>
        <dbReference type="EMBL" id="KAJ3647385.1"/>
    </source>
</evidence>
<sequence>MIKRCCDGGAGTSVGRFWRFGMQMSISVASYRDEMFESQIDGVGEARKIEERLREALIWVNFEVGARTGQIAAISHAGDRIKRTLSQRHLCRRRNPLLCGEINGGFNYSVNVCRCTMLTKSMRRIYISDPT</sequence>
<name>A0AA38I1B9_9CUCU</name>
<dbReference type="AlphaFoldDB" id="A0AA38I1B9"/>
<accession>A0AA38I1B9</accession>
<evidence type="ECO:0000313" key="2">
    <source>
        <dbReference type="Proteomes" id="UP001168821"/>
    </source>
</evidence>
<dbReference type="EMBL" id="JALNTZ010000006">
    <property type="protein sequence ID" value="KAJ3647385.1"/>
    <property type="molecule type" value="Genomic_DNA"/>
</dbReference>
<keyword evidence="2" id="KW-1185">Reference proteome</keyword>
<dbReference type="Proteomes" id="UP001168821">
    <property type="component" value="Unassembled WGS sequence"/>
</dbReference>
<comment type="caution">
    <text evidence="1">The sequence shown here is derived from an EMBL/GenBank/DDBJ whole genome shotgun (WGS) entry which is preliminary data.</text>
</comment>
<proteinExistence type="predicted"/>
<protein>
    <submittedName>
        <fullName evidence="1">Uncharacterized protein</fullName>
    </submittedName>
</protein>
<gene>
    <name evidence="1" type="ORF">Zmor_019264</name>
</gene>
<reference evidence="1" key="1">
    <citation type="journal article" date="2023" name="G3 (Bethesda)">
        <title>Whole genome assemblies of Zophobas morio and Tenebrio molitor.</title>
        <authorList>
            <person name="Kaur S."/>
            <person name="Stinson S.A."/>
            <person name="diCenzo G.C."/>
        </authorList>
    </citation>
    <scope>NUCLEOTIDE SEQUENCE</scope>
    <source>
        <strain evidence="1">QUZm001</strain>
    </source>
</reference>
<organism evidence="1 2">
    <name type="scientific">Zophobas morio</name>
    <dbReference type="NCBI Taxonomy" id="2755281"/>
    <lineage>
        <taxon>Eukaryota</taxon>
        <taxon>Metazoa</taxon>
        <taxon>Ecdysozoa</taxon>
        <taxon>Arthropoda</taxon>
        <taxon>Hexapoda</taxon>
        <taxon>Insecta</taxon>
        <taxon>Pterygota</taxon>
        <taxon>Neoptera</taxon>
        <taxon>Endopterygota</taxon>
        <taxon>Coleoptera</taxon>
        <taxon>Polyphaga</taxon>
        <taxon>Cucujiformia</taxon>
        <taxon>Tenebrionidae</taxon>
        <taxon>Zophobas</taxon>
    </lineage>
</organism>